<dbReference type="Proteomes" id="UP001304300">
    <property type="component" value="Chromosome"/>
</dbReference>
<evidence type="ECO:0000313" key="2">
    <source>
        <dbReference type="Proteomes" id="UP001304300"/>
    </source>
</evidence>
<keyword evidence="2" id="KW-1185">Reference proteome</keyword>
<accession>A0AAQ3L7H0</accession>
<dbReference type="Gene3D" id="3.40.50.300">
    <property type="entry name" value="P-loop containing nucleotide triphosphate hydrolases"/>
    <property type="match status" value="1"/>
</dbReference>
<sequence length="303" mass="34140">MSDLSESRPVQVLDAALAKGRLPHGILLFGDNLDGLESVAHTLAGKLLNTEKAPREHPDFFSLRPANKMRQISVDDTRGVISQVQKTANQGGRKVAVVYEADRMRREAANAFLKTLEEPPSDTTIVLLTTRPYHLLPTIRSRCMNMRLPTGKTRIENDQWQQTRIDYRKWLEKVDSGKMDKRKAADLVLTIYGLITRFSGILKELSDEAWKAEKANLPEGLAVEQIDAIEAGFRKGLRARLLTEIEQETRDYALTNPGEVASRQLARCIRDLESAVGLLEVNFNEAAVFELFLLKSLRTWSGR</sequence>
<evidence type="ECO:0008006" key="3">
    <source>
        <dbReference type="Google" id="ProtNLM"/>
    </source>
</evidence>
<name>A0AAQ3L7H0_9BACT</name>
<dbReference type="Pfam" id="PF13177">
    <property type="entry name" value="DNA_pol3_delta2"/>
    <property type="match status" value="1"/>
</dbReference>
<dbReference type="InterPro" id="IPR027417">
    <property type="entry name" value="P-loop_NTPase"/>
</dbReference>
<dbReference type="InterPro" id="IPR050238">
    <property type="entry name" value="DNA_Rep/Repair_Clamp_Loader"/>
</dbReference>
<dbReference type="GO" id="GO:0009360">
    <property type="term" value="C:DNA polymerase III complex"/>
    <property type="evidence" value="ECO:0007669"/>
    <property type="project" value="TreeGrafter"/>
</dbReference>
<evidence type="ECO:0000313" key="1">
    <source>
        <dbReference type="EMBL" id="WOO40670.1"/>
    </source>
</evidence>
<dbReference type="AlphaFoldDB" id="A0AAQ3L7H0"/>
<dbReference type="PANTHER" id="PTHR11669:SF8">
    <property type="entry name" value="DNA POLYMERASE III SUBUNIT DELTA"/>
    <property type="match status" value="1"/>
</dbReference>
<protein>
    <recommendedName>
        <fullName evidence="3">DNA polymerase-3 subunit delta</fullName>
    </recommendedName>
</protein>
<dbReference type="EMBL" id="CP136920">
    <property type="protein sequence ID" value="WOO40670.1"/>
    <property type="molecule type" value="Genomic_DNA"/>
</dbReference>
<dbReference type="SUPFAM" id="SSF52540">
    <property type="entry name" value="P-loop containing nucleoside triphosphate hydrolases"/>
    <property type="match status" value="1"/>
</dbReference>
<dbReference type="KEGG" id="puo:RZN69_18775"/>
<dbReference type="PANTHER" id="PTHR11669">
    <property type="entry name" value="REPLICATION FACTOR C / DNA POLYMERASE III GAMMA-TAU SUBUNIT"/>
    <property type="match status" value="1"/>
</dbReference>
<dbReference type="GO" id="GO:0006261">
    <property type="term" value="P:DNA-templated DNA replication"/>
    <property type="evidence" value="ECO:0007669"/>
    <property type="project" value="TreeGrafter"/>
</dbReference>
<proteinExistence type="predicted"/>
<organism evidence="1 2">
    <name type="scientific">Rubellicoccus peritrichatus</name>
    <dbReference type="NCBI Taxonomy" id="3080537"/>
    <lineage>
        <taxon>Bacteria</taxon>
        <taxon>Pseudomonadati</taxon>
        <taxon>Verrucomicrobiota</taxon>
        <taxon>Opitutia</taxon>
        <taxon>Puniceicoccales</taxon>
        <taxon>Cerasicoccaceae</taxon>
        <taxon>Rubellicoccus</taxon>
    </lineage>
</organism>
<gene>
    <name evidence="1" type="ORF">RZN69_18775</name>
</gene>
<reference evidence="1 2" key="1">
    <citation type="submission" date="2023-10" db="EMBL/GenBank/DDBJ databases">
        <title>Rubellicoccus peritrichatus gen. nov., sp. nov., isolated from an algae of coral reef tank.</title>
        <authorList>
            <person name="Luo J."/>
        </authorList>
    </citation>
    <scope>NUCLEOTIDE SEQUENCE [LARGE SCALE GENOMIC DNA]</scope>
    <source>
        <strain evidence="1 2">CR14</strain>
    </source>
</reference>
<dbReference type="RefSeq" id="WP_317832799.1">
    <property type="nucleotide sequence ID" value="NZ_CP136920.1"/>
</dbReference>